<keyword evidence="5" id="KW-1185">Reference proteome</keyword>
<keyword evidence="3" id="KW-0203">Cytokinin biosynthesis</keyword>
<proteinExistence type="inferred from homology"/>
<dbReference type="PANTHER" id="PTHR31223:SF70">
    <property type="entry name" value="LOG FAMILY PROTEIN YJL055W"/>
    <property type="match status" value="1"/>
</dbReference>
<dbReference type="SUPFAM" id="SSF102405">
    <property type="entry name" value="MCP/YpsA-like"/>
    <property type="match status" value="1"/>
</dbReference>
<keyword evidence="3" id="KW-0378">Hydrolase</keyword>
<dbReference type="InterPro" id="IPR005269">
    <property type="entry name" value="LOG"/>
</dbReference>
<comment type="similarity">
    <text evidence="2 3">Belongs to the LOG family.</text>
</comment>
<protein>
    <recommendedName>
        <fullName evidence="3">Cytokinin riboside 5'-monophosphate phosphoribohydrolase</fullName>
        <ecNumber evidence="3">3.2.2.n1</ecNumber>
    </recommendedName>
</protein>
<dbReference type="GO" id="GO:0008714">
    <property type="term" value="F:AMP nucleosidase activity"/>
    <property type="evidence" value="ECO:0007669"/>
    <property type="project" value="UniProtKB-EC"/>
</dbReference>
<dbReference type="Proteomes" id="UP000286806">
    <property type="component" value="Unassembled WGS sequence"/>
</dbReference>
<dbReference type="Gene3D" id="3.40.50.450">
    <property type="match status" value="1"/>
</dbReference>
<dbReference type="RefSeq" id="WP_124705176.1">
    <property type="nucleotide sequence ID" value="NZ_BGOW01000018.1"/>
</dbReference>
<evidence type="ECO:0000313" key="5">
    <source>
        <dbReference type="Proteomes" id="UP000286806"/>
    </source>
</evidence>
<evidence type="ECO:0000313" key="4">
    <source>
        <dbReference type="EMBL" id="GBL46393.1"/>
    </source>
</evidence>
<name>A0A401JFL8_9PROT</name>
<comment type="caution">
    <text evidence="4">The sequence shown here is derived from an EMBL/GenBank/DDBJ whole genome shotgun (WGS) entry which is preliminary data.</text>
</comment>
<dbReference type="EMBL" id="BGOW01000018">
    <property type="protein sequence ID" value="GBL46393.1"/>
    <property type="molecule type" value="Genomic_DNA"/>
</dbReference>
<reference evidence="4 5" key="1">
    <citation type="journal article" date="2019" name="Front. Microbiol.">
        <title>Genomes of Neutrophilic Sulfur-Oxidizing Chemolithoautotrophs Representing 9 Proteobacterial Species From 8 Genera.</title>
        <authorList>
            <person name="Watanabe T."/>
            <person name="Kojima H."/>
            <person name="Umezawa K."/>
            <person name="Hori C."/>
            <person name="Takasuka T.E."/>
            <person name="Kato Y."/>
            <person name="Fukui M."/>
        </authorList>
    </citation>
    <scope>NUCLEOTIDE SEQUENCE [LARGE SCALE GENOMIC DNA]</scope>
    <source>
        <strain evidence="4 5">TTN</strain>
    </source>
</reference>
<sequence>MKSITIFCGSNFGRGDIYRQAAEALGKVLASRHITMIYGGSNKGLMGIVADAVLASSGTVHGVITQRLVDRGHQHPNLETIEIVSSMRERKARMAEIGDAYIALPGGIGTLEELFEVWGTAQLEGIQKPLGLLNVGGFFDPLIGMIQRMIDEQFLPPAQRDMIVVESNSVALLAAFENYRPITVPKWL</sequence>
<organism evidence="4 5">
    <name type="scientific">Sulfuriferula multivorans</name>
    <dbReference type="NCBI Taxonomy" id="1559896"/>
    <lineage>
        <taxon>Bacteria</taxon>
        <taxon>Pseudomonadati</taxon>
        <taxon>Pseudomonadota</taxon>
        <taxon>Betaproteobacteria</taxon>
        <taxon>Nitrosomonadales</taxon>
        <taxon>Sulfuricellaceae</taxon>
        <taxon>Sulfuriferula</taxon>
    </lineage>
</organism>
<evidence type="ECO:0000256" key="3">
    <source>
        <dbReference type="RuleBase" id="RU363015"/>
    </source>
</evidence>
<accession>A0A401JFL8</accession>
<dbReference type="GO" id="GO:0009691">
    <property type="term" value="P:cytokinin biosynthetic process"/>
    <property type="evidence" value="ECO:0007669"/>
    <property type="project" value="UniProtKB-UniRule"/>
</dbReference>
<gene>
    <name evidence="4" type="ORF">SFMTTN_2206</name>
</gene>
<dbReference type="PANTHER" id="PTHR31223">
    <property type="entry name" value="LOG FAMILY PROTEIN YJL055W"/>
    <property type="match status" value="1"/>
</dbReference>
<evidence type="ECO:0000256" key="1">
    <source>
        <dbReference type="ARBA" id="ARBA00000274"/>
    </source>
</evidence>
<comment type="catalytic activity">
    <reaction evidence="1">
        <text>AMP + H2O = D-ribose 5-phosphate + adenine</text>
        <dbReference type="Rhea" id="RHEA:20129"/>
        <dbReference type="ChEBI" id="CHEBI:15377"/>
        <dbReference type="ChEBI" id="CHEBI:16708"/>
        <dbReference type="ChEBI" id="CHEBI:78346"/>
        <dbReference type="ChEBI" id="CHEBI:456215"/>
        <dbReference type="EC" id="3.2.2.4"/>
    </reaction>
</comment>
<dbReference type="GO" id="GO:0005829">
    <property type="term" value="C:cytosol"/>
    <property type="evidence" value="ECO:0007669"/>
    <property type="project" value="TreeGrafter"/>
</dbReference>
<dbReference type="OrthoDB" id="9801098at2"/>
<evidence type="ECO:0000256" key="2">
    <source>
        <dbReference type="ARBA" id="ARBA00006763"/>
    </source>
</evidence>
<dbReference type="NCBIfam" id="TIGR00730">
    <property type="entry name" value="Rossman fold protein, TIGR00730 family"/>
    <property type="match status" value="1"/>
</dbReference>
<dbReference type="AlphaFoldDB" id="A0A401JFL8"/>
<dbReference type="InterPro" id="IPR031100">
    <property type="entry name" value="LOG_fam"/>
</dbReference>
<dbReference type="Pfam" id="PF03641">
    <property type="entry name" value="Lysine_decarbox"/>
    <property type="match status" value="1"/>
</dbReference>
<dbReference type="EC" id="3.2.2.n1" evidence="3"/>